<evidence type="ECO:0000256" key="2">
    <source>
        <dbReference type="ARBA" id="ARBA00004609"/>
    </source>
</evidence>
<dbReference type="EMBL" id="KX701399">
    <property type="protein sequence ID" value="APD75355.1"/>
    <property type="molecule type" value="Genomic_DNA"/>
</dbReference>
<keyword evidence="7" id="KW-0325">Glycoprotein</keyword>
<keyword evidence="8" id="KW-0449">Lipoprotein</keyword>
<proteinExistence type="predicted"/>
<dbReference type="AlphaFoldDB" id="A0A1J0RBW8"/>
<reference evidence="11" key="1">
    <citation type="submission" date="2016-08" db="EMBL/GenBank/DDBJ databases">
        <title>VSG repertoire of Trypanosoma brucei EATRO 1125.</title>
        <authorList>
            <person name="Cross G.A."/>
        </authorList>
    </citation>
    <scope>NUCLEOTIDE SEQUENCE</scope>
    <source>
        <strain evidence="11">EATRO 1125</strain>
    </source>
</reference>
<evidence type="ECO:0000256" key="7">
    <source>
        <dbReference type="ARBA" id="ARBA00023180"/>
    </source>
</evidence>
<dbReference type="GO" id="GO:0005886">
    <property type="term" value="C:plasma membrane"/>
    <property type="evidence" value="ECO:0007669"/>
    <property type="project" value="UniProtKB-SubCell"/>
</dbReference>
<evidence type="ECO:0000256" key="9">
    <source>
        <dbReference type="SAM" id="SignalP"/>
    </source>
</evidence>
<evidence type="ECO:0000256" key="4">
    <source>
        <dbReference type="ARBA" id="ARBA00022622"/>
    </source>
</evidence>
<feature type="domain" description="Trypanosome variant surface glycoprotein B-type N-terminal" evidence="10">
    <location>
        <begin position="24"/>
        <end position="340"/>
    </location>
</feature>
<dbReference type="InterPro" id="IPR025932">
    <property type="entry name" value="Trypano_VSG_B_N_dom"/>
</dbReference>
<evidence type="ECO:0000313" key="11">
    <source>
        <dbReference type="EMBL" id="APD75355.1"/>
    </source>
</evidence>
<evidence type="ECO:0000256" key="1">
    <source>
        <dbReference type="ARBA" id="ARBA00002523"/>
    </source>
</evidence>
<dbReference type="VEuPathDB" id="TriTrypDB:Tb427_000066000"/>
<accession>A0A1J0RBW8</accession>
<feature type="chain" id="PRO_5012294734" evidence="9">
    <location>
        <begin position="26"/>
        <end position="346"/>
    </location>
</feature>
<sequence>MHQKFKTAAVVLVVVVATWNRAVKAGNVARGKKRHTFEALCAIIRAADATVEVPTTSAEPEKLYQYIQKLNMSVATKTWQDMFVSKPEPLELHDDPTKASVKGRGFESSWQDWMAAITAVKDKQPDEEITNSGFLKLSDNDKAEVRAVMADITRQAEALVKHFRDQPKPQSEPTSDSVQQALRGAAYGDSSATASSVTLAQMFGTEPTGTAAREETCKAGSDGANPKSIAAVITCVCYDNNGGLADPCIVTKTATTPWNAAGSQKPDLSQEKAIIQLCGRRDTFTATATNVEKLIHSVTDAITTARTAGYIGTFKTSNCSGAAGNGVCFEIPSYTTGPTAALDKMN</sequence>
<evidence type="ECO:0000256" key="5">
    <source>
        <dbReference type="ARBA" id="ARBA00022729"/>
    </source>
</evidence>
<evidence type="ECO:0000256" key="3">
    <source>
        <dbReference type="ARBA" id="ARBA00022475"/>
    </source>
</evidence>
<evidence type="ECO:0000256" key="8">
    <source>
        <dbReference type="ARBA" id="ARBA00023288"/>
    </source>
</evidence>
<dbReference type="GO" id="GO:0098552">
    <property type="term" value="C:side of membrane"/>
    <property type="evidence" value="ECO:0007669"/>
    <property type="project" value="UniProtKB-KW"/>
</dbReference>
<keyword evidence="3" id="KW-1003">Cell membrane</keyword>
<feature type="signal peptide" evidence="9">
    <location>
        <begin position="1"/>
        <end position="25"/>
    </location>
</feature>
<organism evidence="11">
    <name type="scientific">Trypanosoma brucei</name>
    <dbReference type="NCBI Taxonomy" id="5691"/>
    <lineage>
        <taxon>Eukaryota</taxon>
        <taxon>Discoba</taxon>
        <taxon>Euglenozoa</taxon>
        <taxon>Kinetoplastea</taxon>
        <taxon>Metakinetoplastina</taxon>
        <taxon>Trypanosomatida</taxon>
        <taxon>Trypanosomatidae</taxon>
        <taxon>Trypanosoma</taxon>
    </lineage>
</organism>
<keyword evidence="5 9" id="KW-0732">Signal</keyword>
<evidence type="ECO:0000259" key="10">
    <source>
        <dbReference type="Pfam" id="PF13206"/>
    </source>
</evidence>
<protein>
    <submittedName>
        <fullName evidence="11">Variant surface glycoprotein 1125.5230</fullName>
    </submittedName>
</protein>
<dbReference type="Pfam" id="PF13206">
    <property type="entry name" value="VSG_B"/>
    <property type="match status" value="1"/>
</dbReference>
<keyword evidence="6" id="KW-0472">Membrane</keyword>
<comment type="subcellular location">
    <subcellularLocation>
        <location evidence="2">Cell membrane</location>
        <topology evidence="2">Lipid-anchor</topology>
        <topology evidence="2">GPI-anchor</topology>
    </subcellularLocation>
</comment>
<dbReference type="VEuPathDB" id="TriTrypDB:Tb927.11.20660"/>
<comment type="function">
    <text evidence="1">VSG forms a coat on the surface of the parasite. The trypanosome evades the immune response of the host by expressing a series of antigenically distinct VSGs from an estimated 1000 VSG genes.</text>
</comment>
<keyword evidence="4" id="KW-0336">GPI-anchor</keyword>
<name>A0A1J0RBW8_9TRYP</name>
<evidence type="ECO:0000256" key="6">
    <source>
        <dbReference type="ARBA" id="ARBA00023136"/>
    </source>
</evidence>